<accession>A0AAV5FJH4</accession>
<feature type="transmembrane region" description="Helical" evidence="10">
    <location>
        <begin position="323"/>
        <end position="345"/>
    </location>
</feature>
<evidence type="ECO:0000256" key="9">
    <source>
        <dbReference type="SAM" id="MobiDB-lite"/>
    </source>
</evidence>
<keyword evidence="5" id="KW-0809">Transit peptide</keyword>
<comment type="similarity">
    <text evidence="8">Belongs to the major facilitator superfamily. Sodium/anion cotransporter (TC 2.A.1.14) family.</text>
</comment>
<evidence type="ECO:0000256" key="4">
    <source>
        <dbReference type="ARBA" id="ARBA00022692"/>
    </source>
</evidence>
<keyword evidence="3" id="KW-0934">Plastid</keyword>
<keyword evidence="4 10" id="KW-0812">Transmembrane</keyword>
<comment type="caution">
    <text evidence="11">The sequence shown here is derived from an EMBL/GenBank/DDBJ whole genome shotgun (WGS) entry which is preliminary data.</text>
</comment>
<evidence type="ECO:0000256" key="5">
    <source>
        <dbReference type="ARBA" id="ARBA00022946"/>
    </source>
</evidence>
<feature type="compositionally biased region" description="Gly residues" evidence="9">
    <location>
        <begin position="78"/>
        <end position="97"/>
    </location>
</feature>
<evidence type="ECO:0000256" key="1">
    <source>
        <dbReference type="ARBA" id="ARBA00004508"/>
    </source>
</evidence>
<dbReference type="PANTHER" id="PTHR11662:SF243">
    <property type="entry name" value="ANION TRANSPORTER 6, CHLOROPLASTIC-RELATED"/>
    <property type="match status" value="1"/>
</dbReference>
<keyword evidence="7 10" id="KW-0472">Membrane</keyword>
<feature type="region of interest" description="Disordered" evidence="9">
    <location>
        <begin position="131"/>
        <end position="170"/>
    </location>
</feature>
<dbReference type="SUPFAM" id="SSF103473">
    <property type="entry name" value="MFS general substrate transporter"/>
    <property type="match status" value="1"/>
</dbReference>
<gene>
    <name evidence="11" type="primary">gb23278</name>
    <name evidence="11" type="ORF">PR202_gb23278</name>
</gene>
<evidence type="ECO:0000256" key="3">
    <source>
        <dbReference type="ARBA" id="ARBA00022640"/>
    </source>
</evidence>
<dbReference type="Gene3D" id="1.20.1250.20">
    <property type="entry name" value="MFS general substrate transporter like domains"/>
    <property type="match status" value="1"/>
</dbReference>
<feature type="compositionally biased region" description="Basic and acidic residues" evidence="9">
    <location>
        <begin position="144"/>
        <end position="166"/>
    </location>
</feature>
<feature type="transmembrane region" description="Helical" evidence="10">
    <location>
        <begin position="261"/>
        <end position="281"/>
    </location>
</feature>
<keyword evidence="12" id="KW-1185">Reference proteome</keyword>
<keyword evidence="2" id="KW-0150">Chloroplast</keyword>
<dbReference type="FunFam" id="1.20.1250.20:FF:000213">
    <property type="entry name" value="Probable anion transporter 6, chloroplastic"/>
    <property type="match status" value="1"/>
</dbReference>
<organism evidence="11 12">
    <name type="scientific">Eleusine coracana subsp. coracana</name>
    <dbReference type="NCBI Taxonomy" id="191504"/>
    <lineage>
        <taxon>Eukaryota</taxon>
        <taxon>Viridiplantae</taxon>
        <taxon>Streptophyta</taxon>
        <taxon>Embryophyta</taxon>
        <taxon>Tracheophyta</taxon>
        <taxon>Spermatophyta</taxon>
        <taxon>Magnoliopsida</taxon>
        <taxon>Liliopsida</taxon>
        <taxon>Poales</taxon>
        <taxon>Poaceae</taxon>
        <taxon>PACMAD clade</taxon>
        <taxon>Chloridoideae</taxon>
        <taxon>Cynodonteae</taxon>
        <taxon>Eleusininae</taxon>
        <taxon>Eleusine</taxon>
    </lineage>
</organism>
<evidence type="ECO:0000256" key="10">
    <source>
        <dbReference type="SAM" id="Phobius"/>
    </source>
</evidence>
<feature type="region of interest" description="Disordered" evidence="9">
    <location>
        <begin position="1"/>
        <end position="23"/>
    </location>
</feature>
<dbReference type="Proteomes" id="UP001054889">
    <property type="component" value="Unassembled WGS sequence"/>
</dbReference>
<feature type="compositionally biased region" description="Basic residues" evidence="9">
    <location>
        <begin position="131"/>
        <end position="143"/>
    </location>
</feature>
<evidence type="ECO:0000256" key="8">
    <source>
        <dbReference type="ARBA" id="ARBA00024362"/>
    </source>
</evidence>
<reference evidence="11" key="1">
    <citation type="journal article" date="2018" name="DNA Res.">
        <title>Multiple hybrid de novo genome assembly of finger millet, an orphan allotetraploid crop.</title>
        <authorList>
            <person name="Hatakeyama M."/>
            <person name="Aluri S."/>
            <person name="Balachadran M.T."/>
            <person name="Sivarajan S.R."/>
            <person name="Patrignani A."/>
            <person name="Gruter S."/>
            <person name="Poveda L."/>
            <person name="Shimizu-Inatsugi R."/>
            <person name="Baeten J."/>
            <person name="Francoijs K.J."/>
            <person name="Nataraja K.N."/>
            <person name="Reddy Y.A.N."/>
            <person name="Phadnis S."/>
            <person name="Ravikumar R.L."/>
            <person name="Schlapbach R."/>
            <person name="Sreeman S.M."/>
            <person name="Shimizu K.K."/>
        </authorList>
    </citation>
    <scope>NUCLEOTIDE SEQUENCE</scope>
</reference>
<dbReference type="PANTHER" id="PTHR11662">
    <property type="entry name" value="SOLUTE CARRIER FAMILY 17"/>
    <property type="match status" value="1"/>
</dbReference>
<evidence type="ECO:0000256" key="2">
    <source>
        <dbReference type="ARBA" id="ARBA00022528"/>
    </source>
</evidence>
<dbReference type="AlphaFoldDB" id="A0AAV5FJH4"/>
<dbReference type="InterPro" id="IPR050382">
    <property type="entry name" value="MFS_Na/Anion_cotransporter"/>
</dbReference>
<keyword evidence="6 10" id="KW-1133">Transmembrane helix</keyword>
<evidence type="ECO:0000313" key="12">
    <source>
        <dbReference type="Proteomes" id="UP001054889"/>
    </source>
</evidence>
<feature type="transmembrane region" description="Helical" evidence="10">
    <location>
        <begin position="293"/>
        <end position="317"/>
    </location>
</feature>
<protein>
    <submittedName>
        <fullName evidence="11">Uncharacterized protein</fullName>
    </submittedName>
</protein>
<dbReference type="InterPro" id="IPR036259">
    <property type="entry name" value="MFS_trans_sf"/>
</dbReference>
<evidence type="ECO:0000313" key="11">
    <source>
        <dbReference type="EMBL" id="GJN34600.1"/>
    </source>
</evidence>
<dbReference type="EMBL" id="BQKI01000085">
    <property type="protein sequence ID" value="GJN34600.1"/>
    <property type="molecule type" value="Genomic_DNA"/>
</dbReference>
<evidence type="ECO:0000256" key="6">
    <source>
        <dbReference type="ARBA" id="ARBA00022989"/>
    </source>
</evidence>
<reference evidence="11" key="2">
    <citation type="submission" date="2021-12" db="EMBL/GenBank/DDBJ databases">
        <title>Resequencing data analysis of finger millet.</title>
        <authorList>
            <person name="Hatakeyama M."/>
            <person name="Aluri S."/>
            <person name="Balachadran M.T."/>
            <person name="Sivarajan S.R."/>
            <person name="Poveda L."/>
            <person name="Shimizu-Inatsugi R."/>
            <person name="Schlapbach R."/>
            <person name="Sreeman S.M."/>
            <person name="Shimizu K.K."/>
        </authorList>
    </citation>
    <scope>NUCLEOTIDE SEQUENCE</scope>
</reference>
<feature type="region of interest" description="Disordered" evidence="9">
    <location>
        <begin position="76"/>
        <end position="110"/>
    </location>
</feature>
<dbReference type="GO" id="GO:0031969">
    <property type="term" value="C:chloroplast membrane"/>
    <property type="evidence" value="ECO:0007669"/>
    <property type="project" value="UniProtKB-SubCell"/>
</dbReference>
<sequence>MPRLAYDTGDMPSAATKSGPKSTCLPLAATVRRRGAPAAAAGPTVAVVSTPAHGPAMTQNAAAGPSPMAGFGLPVTPAGGGRGAGGSGLGGRSGGSLGRRAGQIRGRWPDPVRRRSDLQWRRRPTLGFSRRRPWRASRARATRRRGEEGRRREEGRPAGGHGDRDFGQGSVGSDGLIPLSVASESSDSSLENLQNSLKVSVLPPLGSMVITSIAAPFADNLISNGVDTTKVRKICQTIAFMSPAVFMMLSSVDLGLPPWEIVAFLTSGLALNSFALSGLYCTHQDISREYASILLGITNTVGAVPGIVGVALTGYLLDSTHSWSISLFAPSIFFYLTGTAVWLAFASTEPQDFSKSEQES</sequence>
<proteinExistence type="inferred from homology"/>
<evidence type="ECO:0000256" key="7">
    <source>
        <dbReference type="ARBA" id="ARBA00023136"/>
    </source>
</evidence>
<name>A0AAV5FJH4_ELECO</name>
<comment type="subcellular location">
    <subcellularLocation>
        <location evidence="1">Plastid</location>
        <location evidence="1">Chloroplast membrane</location>
        <topology evidence="1">Multi-pass membrane protein</topology>
    </subcellularLocation>
</comment>